<gene>
    <name evidence="1" type="ORF">ENO26_07195</name>
</gene>
<protein>
    <recommendedName>
        <fullName evidence="2">Polymerase nucleotidyl transferase domain-containing protein</fullName>
    </recommendedName>
</protein>
<evidence type="ECO:0000313" key="1">
    <source>
        <dbReference type="EMBL" id="HEM67330.1"/>
    </source>
</evidence>
<evidence type="ECO:0008006" key="2">
    <source>
        <dbReference type="Google" id="ProtNLM"/>
    </source>
</evidence>
<dbReference type="AlphaFoldDB" id="A0A7J2U399"/>
<proteinExistence type="predicted"/>
<dbReference type="InterPro" id="IPR043519">
    <property type="entry name" value="NT_sf"/>
</dbReference>
<accession>A0A7J2U399</accession>
<organism evidence="1">
    <name type="scientific">Ignisphaera aggregans</name>
    <dbReference type="NCBI Taxonomy" id="334771"/>
    <lineage>
        <taxon>Archaea</taxon>
        <taxon>Thermoproteota</taxon>
        <taxon>Thermoprotei</taxon>
        <taxon>Desulfurococcales</taxon>
        <taxon>Desulfurococcaceae</taxon>
        <taxon>Ignisphaera</taxon>
    </lineage>
</organism>
<sequence>MFPGEDVKNFLRMAYELLSELPNIIVSEDVCSIVVFGSAARPSDFVPGVSDINVLVLVKRAPKRRVYNLDFMDTRIHVELFTPEELDQMIEKGSLLGFMLRDSVALLDRGCLSMIRSRPRITEYTIKILRRYVLAALGLAIESYYMEMPRKSASQLYHSIRHLIRYLYALSGDAEGFPVSDEELLVRSPEDLRSLFRKLIEMRRREISMDELKEAIEEVIDAIARKLGLKKTGIEALEKLPSKPLMVVACEDSNWLVFHVEVKRGEGLKILKLRGDSVTEIENIFCD</sequence>
<dbReference type="EMBL" id="DSEU01000047">
    <property type="protein sequence ID" value="HEM67330.1"/>
    <property type="molecule type" value="Genomic_DNA"/>
</dbReference>
<dbReference type="SUPFAM" id="SSF81301">
    <property type="entry name" value="Nucleotidyltransferase"/>
    <property type="match status" value="1"/>
</dbReference>
<comment type="caution">
    <text evidence="1">The sequence shown here is derived from an EMBL/GenBank/DDBJ whole genome shotgun (WGS) entry which is preliminary data.</text>
</comment>
<name>A0A7J2U399_9CREN</name>
<dbReference type="Gene3D" id="3.30.460.10">
    <property type="entry name" value="Beta Polymerase, domain 2"/>
    <property type="match status" value="1"/>
</dbReference>
<reference evidence="1" key="1">
    <citation type="journal article" date="2020" name="mSystems">
        <title>Genome- and Community-Level Interaction Insights into Carbon Utilization and Element Cycling Functions of Hydrothermarchaeota in Hydrothermal Sediment.</title>
        <authorList>
            <person name="Zhou Z."/>
            <person name="Liu Y."/>
            <person name="Xu W."/>
            <person name="Pan J."/>
            <person name="Luo Z.H."/>
            <person name="Li M."/>
        </authorList>
    </citation>
    <scope>NUCLEOTIDE SEQUENCE [LARGE SCALE GENOMIC DNA]</scope>
    <source>
        <strain evidence="1">SpSt-125</strain>
    </source>
</reference>